<evidence type="ECO:0000313" key="7">
    <source>
        <dbReference type="EMBL" id="OYR01826.1"/>
    </source>
</evidence>
<dbReference type="Proteomes" id="UP001279522">
    <property type="component" value="Unassembled WGS sequence"/>
</dbReference>
<evidence type="ECO:0000313" key="6">
    <source>
        <dbReference type="EMBL" id="KPR48937.1"/>
    </source>
</evidence>
<dbReference type="EMBL" id="CP056574">
    <property type="protein sequence ID" value="QLV33179.1"/>
    <property type="molecule type" value="Genomic_DNA"/>
</dbReference>
<dbReference type="RefSeq" id="WP_016241561.1">
    <property type="nucleotide sequence ID" value="NZ_AP026941.1"/>
</dbReference>
<dbReference type="EMBL" id="CP055539">
    <property type="protein sequence ID" value="QLO16502.1"/>
    <property type="molecule type" value="Genomic_DNA"/>
</dbReference>
<evidence type="ECO:0000313" key="3">
    <source>
        <dbReference type="EMBL" id="EMM7459555.1"/>
    </source>
</evidence>
<dbReference type="AlphaFoldDB" id="A0A0P8SDJ5"/>
<reference evidence="10" key="1">
    <citation type="submission" date="2015-09" db="EMBL/GenBank/DDBJ databases">
        <title>Prevalence of NDMs in South Africa.</title>
        <authorList>
            <person name="Osei Sekyere J."/>
            <person name="Govinden U."/>
            <person name="Essack S."/>
            <person name="Haldorsen B."/>
            <person name="Samuelsen O."/>
            <person name="Aasnaes B."/>
            <person name="Sundsfjord A."/>
        </authorList>
    </citation>
    <scope>NUCLEOTIDE SEQUENCE [LARGE SCALE GENOMIC DNA]</scope>
    <source>
        <strain evidence="10">ST62:944112508</strain>
    </source>
</reference>
<evidence type="ECO:0000313" key="14">
    <source>
        <dbReference type="Proteomes" id="UP000885148"/>
    </source>
</evidence>
<reference evidence="8" key="6">
    <citation type="journal article" date="2021" name="Microb. Genom.">
        <title>A genomic epidemiological study shows that prevalence of antimicrobial resistance in Enterobacterales is associated with the livestock host, as well as antimicrobial usage.</title>
        <authorList>
            <person name="AbuOun M."/>
            <person name="Jones H."/>
            <person name="Stubberfield E."/>
            <person name="Gilson D."/>
            <person name="Shaw L.P."/>
            <person name="Hubbard A.T.M."/>
            <person name="Chau K.K."/>
            <person name="Sebra R."/>
            <person name="Peto T.E.A."/>
            <person name="Crook D.W."/>
            <person name="Read D.S."/>
            <person name="Gweon H.S."/>
            <person name="Walker A.S."/>
            <person name="Stoesser N."/>
            <person name="Smith R.P."/>
            <person name="Anjum M.F."/>
            <person name="On Behalf Of The Rehab Consortium."/>
        </authorList>
    </citation>
    <scope>NUCLEOTIDE SEQUENCE</scope>
    <source>
        <strain evidence="9">RHBSTW-00370</strain>
        <strain evidence="8">RHBSTW-00398</strain>
    </source>
</reference>
<reference evidence="5" key="4">
    <citation type="journal article" date="2018" name="Genome Biol.">
        <title>SKESA: strategic k-mer extension for scrupulous assemblies.</title>
        <authorList>
            <person name="Souvorov A."/>
            <person name="Agarwala R."/>
            <person name="Lipman D.J."/>
        </authorList>
    </citation>
    <scope>NUCLEOTIDE SEQUENCE</scope>
    <source>
        <strain evidence="5">91871</strain>
    </source>
</reference>
<dbReference type="EMBL" id="DAESCB010000023">
    <property type="protein sequence ID" value="HBH7044434.1"/>
    <property type="molecule type" value="Genomic_DNA"/>
</dbReference>
<evidence type="ECO:0000313" key="5">
    <source>
        <dbReference type="EMBL" id="HBH7044434.1"/>
    </source>
</evidence>
<proteinExistence type="predicted"/>
<geneLocation type="plasmid" evidence="13">
    <name>prhbstw-00370_2</name>
</geneLocation>
<evidence type="ECO:0000313" key="10">
    <source>
        <dbReference type="Proteomes" id="UP000050520"/>
    </source>
</evidence>
<protein>
    <submittedName>
        <fullName evidence="5">Uncharacterized protein</fullName>
    </submittedName>
</protein>
<dbReference type="EMBL" id="ABBJDF010000010">
    <property type="protein sequence ID" value="EHT9939006.1"/>
    <property type="molecule type" value="Genomic_DNA"/>
</dbReference>
<evidence type="ECO:0000313" key="9">
    <source>
        <dbReference type="EMBL" id="QLV33179.1"/>
    </source>
</evidence>
<dbReference type="EMBL" id="NEFA01000022">
    <property type="protein sequence ID" value="OYR01826.1"/>
    <property type="molecule type" value="Genomic_DNA"/>
</dbReference>
<reference evidence="6 10" key="2">
    <citation type="journal article" date="2017" name="PLoS ONE">
        <title>Genomic and phenotypic characterisation of fluoroquinolone resistance mechanisms in Enterobacteriaceae in Durban, South Africa.</title>
        <authorList>
            <person name="Osei Sekyere J."/>
            <person name="Amoako D.G."/>
        </authorList>
    </citation>
    <scope>NUCLEOTIDE SEQUENCE [LARGE SCALE GENOMIC DNA]</scope>
    <source>
        <strain evidence="6 10">ST62:944112508</strain>
    </source>
</reference>
<accession>A0A0P8SDJ5</accession>
<dbReference type="EMBL" id="LJEB01000147">
    <property type="protein sequence ID" value="KPR48937.1"/>
    <property type="molecule type" value="Genomic_DNA"/>
</dbReference>
<gene>
    <name evidence="6" type="ORF">AN672_24790</name>
    <name evidence="7" type="ORF">B9P89_17790</name>
    <name evidence="9" type="ORF">HV178_25810</name>
    <name evidence="8" type="ORF">HV183_25510</name>
    <name evidence="5" type="ORF">KV121_004571</name>
    <name evidence="1" type="ORF">KY227_002075</name>
    <name evidence="3" type="ORF">P7U51_004123</name>
    <name evidence="4" type="ORF">PQQ21_005298</name>
    <name evidence="2" type="ORF">SGX49_004356</name>
</gene>
<geneLocation type="plasmid" evidence="9">
    <name>pRHBSTW-00370_2</name>
</geneLocation>
<evidence type="ECO:0000313" key="11">
    <source>
        <dbReference type="Proteomes" id="UP000215827"/>
    </source>
</evidence>
<keyword evidence="8" id="KW-0614">Plasmid</keyword>
<dbReference type="Proteomes" id="UP000885148">
    <property type="component" value="Unassembled WGS sequence"/>
</dbReference>
<geneLocation type="plasmid" evidence="12">
    <name>prhbstw-00398_2</name>
</geneLocation>
<organism evidence="5 14">
    <name type="scientific">Citrobacter freundii</name>
    <dbReference type="NCBI Taxonomy" id="546"/>
    <lineage>
        <taxon>Bacteria</taxon>
        <taxon>Pseudomonadati</taxon>
        <taxon>Pseudomonadota</taxon>
        <taxon>Gammaproteobacteria</taxon>
        <taxon>Enterobacterales</taxon>
        <taxon>Enterobacteriaceae</taxon>
        <taxon>Citrobacter</taxon>
        <taxon>Citrobacter freundii complex</taxon>
    </lineage>
</organism>
<reference evidence="3" key="8">
    <citation type="submission" date="2024-02" db="EMBL/GenBank/DDBJ databases">
        <authorList>
            <consortium name="Clinical and Environmental Microbiology Branch: Whole genome sequencing antimicrobial resistance pathogens in the healthcare setting"/>
        </authorList>
    </citation>
    <scope>NUCLEOTIDE SEQUENCE</scope>
    <source>
        <strain evidence="1">2021DK-00049</strain>
        <strain evidence="4">2023GN-00102</strain>
        <strain evidence="2">2023GN-00287</strain>
        <strain evidence="3">Whole organism</strain>
    </source>
</reference>
<reference evidence="7 11" key="3">
    <citation type="submission" date="2017-04" db="EMBL/GenBank/DDBJ databases">
        <title>Emergence of KPC-2-producing Citrobacter isolates from sediments of a Chinese river.</title>
        <authorList>
            <person name="Zheng B."/>
        </authorList>
    </citation>
    <scope>NUCLEOTIDE SEQUENCE [LARGE SCALE GENOMIC DNA]</scope>
    <source>
        <strain evidence="7 11">C191</strain>
    </source>
</reference>
<reference evidence="5" key="7">
    <citation type="submission" date="2021-07" db="EMBL/GenBank/DDBJ databases">
        <authorList>
            <consortium name="NCBI Pathogen Detection Project"/>
        </authorList>
    </citation>
    <scope>NUCLEOTIDE SEQUENCE</scope>
    <source>
        <strain evidence="5">91871</strain>
    </source>
</reference>
<dbReference type="Proteomes" id="UP000050520">
    <property type="component" value="Unassembled WGS sequence"/>
</dbReference>
<evidence type="ECO:0000313" key="1">
    <source>
        <dbReference type="EMBL" id="EHT9939006.1"/>
    </source>
</evidence>
<evidence type="ECO:0000313" key="13">
    <source>
        <dbReference type="Proteomes" id="UP000512222"/>
    </source>
</evidence>
<evidence type="ECO:0000313" key="2">
    <source>
        <dbReference type="EMBL" id="ELV3681866.1"/>
    </source>
</evidence>
<reference evidence="12 13" key="5">
    <citation type="submission" date="2020-06" db="EMBL/GenBank/DDBJ databases">
        <title>REHAB project genomes.</title>
        <authorList>
            <person name="Shaw L.P."/>
        </authorList>
    </citation>
    <scope>NUCLEOTIDE SEQUENCE [LARGE SCALE GENOMIC DNA]</scope>
    <source>
        <strain evidence="13">RHBSTW-00370</strain>
        <strain evidence="12">RHBSTW-00398</strain>
        <plasmid evidence="13">prhbstw-00370_2</plasmid>
        <plasmid evidence="12">prhbstw-00398_2</plasmid>
    </source>
</reference>
<evidence type="ECO:0000313" key="4">
    <source>
        <dbReference type="EMBL" id="EMN4147927.1"/>
    </source>
</evidence>
<dbReference type="EMBL" id="ABOSXX010000031">
    <property type="protein sequence ID" value="ELV3681866.1"/>
    <property type="molecule type" value="Genomic_DNA"/>
</dbReference>
<dbReference type="Proteomes" id="UP000512222">
    <property type="component" value="Plasmid pRHBSTW-00370_2"/>
</dbReference>
<dbReference type="EMBL" id="ABKLER030000046">
    <property type="protein sequence ID" value="EMN4147927.1"/>
    <property type="molecule type" value="Genomic_DNA"/>
</dbReference>
<evidence type="ECO:0000313" key="8">
    <source>
        <dbReference type="EMBL" id="QLO16502.1"/>
    </source>
</evidence>
<dbReference type="Proteomes" id="UP001169574">
    <property type="component" value="Unassembled WGS sequence"/>
</dbReference>
<name>A0A0P8SDJ5_CITFR</name>
<evidence type="ECO:0000313" key="12">
    <source>
        <dbReference type="Proteomes" id="UP000510650"/>
    </source>
</evidence>
<dbReference type="Proteomes" id="UP000510650">
    <property type="component" value="Plasmid pRHBSTW-00398_2"/>
</dbReference>
<geneLocation type="plasmid" evidence="8">
    <name>pRHBSTW-00398_2</name>
</geneLocation>
<sequence length="106" mass="12073">MHKIECPRCLGGKGEIRAFRHVQGGVCFRCKGRGYVEVKTIPKPSIRFVAMQKWANPEDVNYNNGDFIRTFYFKARSQAEATKKLQKKLGASGREFYATPADDVQQ</sequence>
<dbReference type="EMBL" id="ABLGCN030000013">
    <property type="protein sequence ID" value="EMM7459555.1"/>
    <property type="molecule type" value="Genomic_DNA"/>
</dbReference>
<dbReference type="Proteomes" id="UP000215827">
    <property type="component" value="Unassembled WGS sequence"/>
</dbReference>